<keyword evidence="3 7" id="KW-0812">Transmembrane</keyword>
<name>A0ABR3YIW4_9PEZI</name>
<evidence type="ECO:0000256" key="6">
    <source>
        <dbReference type="SAM" id="MobiDB-lite"/>
    </source>
</evidence>
<dbReference type="Gene3D" id="1.20.1250.20">
    <property type="entry name" value="MFS general substrate transporter like domains"/>
    <property type="match status" value="1"/>
</dbReference>
<feature type="compositionally biased region" description="Basic and acidic residues" evidence="6">
    <location>
        <begin position="10"/>
        <end position="20"/>
    </location>
</feature>
<keyword evidence="4 7" id="KW-1133">Transmembrane helix</keyword>
<feature type="region of interest" description="Disordered" evidence="6">
    <location>
        <begin position="1"/>
        <end position="20"/>
    </location>
</feature>
<dbReference type="Pfam" id="PF00083">
    <property type="entry name" value="Sugar_tr"/>
    <property type="match status" value="1"/>
</dbReference>
<dbReference type="InterPro" id="IPR005828">
    <property type="entry name" value="MFS_sugar_transport-like"/>
</dbReference>
<dbReference type="Proteomes" id="UP001583186">
    <property type="component" value="Unassembled WGS sequence"/>
</dbReference>
<evidence type="ECO:0000256" key="2">
    <source>
        <dbReference type="ARBA" id="ARBA00010992"/>
    </source>
</evidence>
<comment type="similarity">
    <text evidence="2">Belongs to the major facilitator superfamily. Sugar transporter (TC 2.A.1.1) family.</text>
</comment>
<feature type="transmembrane region" description="Helical" evidence="7">
    <location>
        <begin position="486"/>
        <end position="504"/>
    </location>
</feature>
<evidence type="ECO:0000313" key="9">
    <source>
        <dbReference type="EMBL" id="KAL1888152.1"/>
    </source>
</evidence>
<comment type="caution">
    <text evidence="9">The sequence shown here is derived from an EMBL/GenBank/DDBJ whole genome shotgun (WGS) entry which is preliminary data.</text>
</comment>
<dbReference type="EMBL" id="JAWCUI010000099">
    <property type="protein sequence ID" value="KAL1888152.1"/>
    <property type="molecule type" value="Genomic_DNA"/>
</dbReference>
<feature type="transmembrane region" description="Helical" evidence="7">
    <location>
        <begin position="203"/>
        <end position="223"/>
    </location>
</feature>
<evidence type="ECO:0000256" key="4">
    <source>
        <dbReference type="ARBA" id="ARBA00022989"/>
    </source>
</evidence>
<evidence type="ECO:0000313" key="10">
    <source>
        <dbReference type="Proteomes" id="UP001583186"/>
    </source>
</evidence>
<feature type="transmembrane region" description="Helical" evidence="7">
    <location>
        <begin position="353"/>
        <end position="374"/>
    </location>
</feature>
<sequence>MSAPAAAESGDMKAELQAQEVDREVSHVEGKATNFVIDNSNEISNDANLTFWQTNRRYWRAMAISFACGVCAMGDGYQYKMPGNIVALKGFIQQMGYFDDKTQAYKLDPQKVSAWGGTYAGSLVVILLVGNWPIDRFGRKPALWAVQIFMIIAALIECFATNWTHWLAAKIMNGFSVGCNQMAATTYISEIAPTRARGAALGFYQLFQWALGGFGSAIALQIVSTMPTDKWRHAVYSQWPFVGLALICLLLIPETPRFYAQRGKHEQAKKVMARIYAGVPDYDLEHEYAIVLKEIEDGKVLLNKQRKVSVLDCFRGTNLRRTIVSLVPYNNQLWDGAPAIFVYTSYFFQQAGVAQPFIATVSVNTVLVVFVAISFYTTDRVGRRPLLVYGGAFMVPLLFIVGAILKLPKSTAHGSAMIAVSCIWVAAYSSSAGPLGFTFLADCSTAILRAKTANMGALAFALLSLITTYCTPIMLASPNFGVSSCMFFYGSTSLVFVIIMWFVIPETKNRSYVELDEMFELKVPTRQFATYETSVDRAKKAAAAV</sequence>
<feature type="domain" description="Major facilitator superfamily (MFS) profile" evidence="8">
    <location>
        <begin position="64"/>
        <end position="508"/>
    </location>
</feature>
<dbReference type="InterPro" id="IPR020846">
    <property type="entry name" value="MFS_dom"/>
</dbReference>
<dbReference type="PROSITE" id="PS00217">
    <property type="entry name" value="SUGAR_TRANSPORT_2"/>
    <property type="match status" value="1"/>
</dbReference>
<feature type="transmembrane region" description="Helical" evidence="7">
    <location>
        <begin position="386"/>
        <end position="405"/>
    </location>
</feature>
<evidence type="ECO:0000256" key="3">
    <source>
        <dbReference type="ARBA" id="ARBA00022692"/>
    </source>
</evidence>
<evidence type="ECO:0000256" key="1">
    <source>
        <dbReference type="ARBA" id="ARBA00004141"/>
    </source>
</evidence>
<keyword evidence="10" id="KW-1185">Reference proteome</keyword>
<gene>
    <name evidence="9" type="ORF">Sste5346_009762</name>
</gene>
<feature type="transmembrane region" description="Helical" evidence="7">
    <location>
        <begin position="142"/>
        <end position="163"/>
    </location>
</feature>
<feature type="transmembrane region" description="Helical" evidence="7">
    <location>
        <begin position="453"/>
        <end position="474"/>
    </location>
</feature>
<evidence type="ECO:0000256" key="7">
    <source>
        <dbReference type="SAM" id="Phobius"/>
    </source>
</evidence>
<feature type="transmembrane region" description="Helical" evidence="7">
    <location>
        <begin position="417"/>
        <end position="441"/>
    </location>
</feature>
<accession>A0ABR3YIW4</accession>
<dbReference type="SUPFAM" id="SSF103473">
    <property type="entry name" value="MFS general substrate transporter"/>
    <property type="match status" value="1"/>
</dbReference>
<reference evidence="9 10" key="1">
    <citation type="journal article" date="2024" name="IMA Fungus">
        <title>IMA Genome - F19 : A genome assembly and annotation guide to empower mycologists, including annotated draft genome sequences of Ceratocystis pirilliformis, Diaporthe australafricana, Fusarium ophioides, Paecilomyces lecythidis, and Sporothrix stenoceras.</title>
        <authorList>
            <person name="Aylward J."/>
            <person name="Wilson A.M."/>
            <person name="Visagie C.M."/>
            <person name="Spraker J."/>
            <person name="Barnes I."/>
            <person name="Buitendag C."/>
            <person name="Ceriani C."/>
            <person name="Del Mar Angel L."/>
            <person name="du Plessis D."/>
            <person name="Fuchs T."/>
            <person name="Gasser K."/>
            <person name="Kramer D."/>
            <person name="Li W."/>
            <person name="Munsamy K."/>
            <person name="Piso A."/>
            <person name="Price J.L."/>
            <person name="Sonnekus B."/>
            <person name="Thomas C."/>
            <person name="van der Nest A."/>
            <person name="van Dijk A."/>
            <person name="van Heerden A."/>
            <person name="van Vuuren N."/>
            <person name="Yilmaz N."/>
            <person name="Duong T.A."/>
            <person name="van der Merwe N.A."/>
            <person name="Wingfield M.J."/>
            <person name="Wingfield B.D."/>
        </authorList>
    </citation>
    <scope>NUCLEOTIDE SEQUENCE [LARGE SCALE GENOMIC DNA]</scope>
    <source>
        <strain evidence="9 10">CMW 5346</strain>
    </source>
</reference>
<evidence type="ECO:0000256" key="5">
    <source>
        <dbReference type="ARBA" id="ARBA00023136"/>
    </source>
</evidence>
<comment type="subcellular location">
    <subcellularLocation>
        <location evidence="1">Membrane</location>
        <topology evidence="1">Multi-pass membrane protein</topology>
    </subcellularLocation>
</comment>
<feature type="transmembrane region" description="Helical" evidence="7">
    <location>
        <begin position="112"/>
        <end position="130"/>
    </location>
</feature>
<feature type="transmembrane region" description="Helical" evidence="7">
    <location>
        <begin position="235"/>
        <end position="252"/>
    </location>
</feature>
<proteinExistence type="inferred from homology"/>
<dbReference type="PANTHER" id="PTHR48022">
    <property type="entry name" value="PLASTIDIC GLUCOSE TRANSPORTER 4"/>
    <property type="match status" value="1"/>
</dbReference>
<dbReference type="InterPro" id="IPR036259">
    <property type="entry name" value="MFS_trans_sf"/>
</dbReference>
<protein>
    <recommendedName>
        <fullName evidence="8">Major facilitator superfamily (MFS) profile domain-containing protein</fullName>
    </recommendedName>
</protein>
<dbReference type="InterPro" id="IPR005829">
    <property type="entry name" value="Sugar_transporter_CS"/>
</dbReference>
<dbReference type="PROSITE" id="PS50850">
    <property type="entry name" value="MFS"/>
    <property type="match status" value="1"/>
</dbReference>
<dbReference type="InterPro" id="IPR050360">
    <property type="entry name" value="MFS_Sugar_Transporters"/>
</dbReference>
<evidence type="ECO:0000259" key="8">
    <source>
        <dbReference type="PROSITE" id="PS50850"/>
    </source>
</evidence>
<keyword evidence="5 7" id="KW-0472">Membrane</keyword>
<dbReference type="PANTHER" id="PTHR48022:SF68">
    <property type="entry name" value="MAJOR FACILITATOR SUPERFAMILY (MFS) PROFILE DOMAIN-CONTAINING PROTEIN-RELATED"/>
    <property type="match status" value="1"/>
</dbReference>
<organism evidence="9 10">
    <name type="scientific">Sporothrix stenoceras</name>
    <dbReference type="NCBI Taxonomy" id="5173"/>
    <lineage>
        <taxon>Eukaryota</taxon>
        <taxon>Fungi</taxon>
        <taxon>Dikarya</taxon>
        <taxon>Ascomycota</taxon>
        <taxon>Pezizomycotina</taxon>
        <taxon>Sordariomycetes</taxon>
        <taxon>Sordariomycetidae</taxon>
        <taxon>Ophiostomatales</taxon>
        <taxon>Ophiostomataceae</taxon>
        <taxon>Sporothrix</taxon>
    </lineage>
</organism>